<gene>
    <name evidence="9" type="ORF">IEQ44_02275</name>
</gene>
<evidence type="ECO:0000256" key="7">
    <source>
        <dbReference type="SAM" id="SignalP"/>
    </source>
</evidence>
<dbReference type="RefSeq" id="WP_193636818.1">
    <property type="nucleotide sequence ID" value="NZ_JADCSA010000002.1"/>
</dbReference>
<organism evidence="9 10">
    <name type="scientific">Nocardioides malaquae</name>
    <dbReference type="NCBI Taxonomy" id="2773426"/>
    <lineage>
        <taxon>Bacteria</taxon>
        <taxon>Bacillati</taxon>
        <taxon>Actinomycetota</taxon>
        <taxon>Actinomycetes</taxon>
        <taxon>Propionibacteriales</taxon>
        <taxon>Nocardioidaceae</taxon>
        <taxon>Nocardioides</taxon>
    </lineage>
</organism>
<evidence type="ECO:0000259" key="8">
    <source>
        <dbReference type="Pfam" id="PF13091"/>
    </source>
</evidence>
<feature type="signal peptide" evidence="7">
    <location>
        <begin position="1"/>
        <end position="17"/>
    </location>
</feature>
<dbReference type="PANTHER" id="PTHR43856">
    <property type="entry name" value="CARDIOLIPIN HYDROLASE"/>
    <property type="match status" value="1"/>
</dbReference>
<keyword evidence="10" id="KW-1185">Reference proteome</keyword>
<dbReference type="PANTHER" id="PTHR43856:SF1">
    <property type="entry name" value="MITOCHONDRIAL CARDIOLIPIN HYDROLASE"/>
    <property type="match status" value="1"/>
</dbReference>
<keyword evidence="4" id="KW-0378">Hydrolase</keyword>
<feature type="chain" id="PRO_5045243690" description="phospholipase D" evidence="7">
    <location>
        <begin position="18"/>
        <end position="456"/>
    </location>
</feature>
<dbReference type="Proteomes" id="UP000756387">
    <property type="component" value="Unassembled WGS sequence"/>
</dbReference>
<dbReference type="SUPFAM" id="SSF56024">
    <property type="entry name" value="Phospholipase D/nuclease"/>
    <property type="match status" value="1"/>
</dbReference>
<feature type="domain" description="Phospholipase D-like" evidence="8">
    <location>
        <begin position="74"/>
        <end position="209"/>
    </location>
</feature>
<comment type="similarity">
    <text evidence="2">Belongs to the phospholipase D family.</text>
</comment>
<dbReference type="EMBL" id="JADCSA010000002">
    <property type="protein sequence ID" value="MBE7323479.1"/>
    <property type="molecule type" value="Genomic_DNA"/>
</dbReference>
<dbReference type="Gene3D" id="3.30.870.10">
    <property type="entry name" value="Endonuclease Chain A"/>
    <property type="match status" value="2"/>
</dbReference>
<name>A0ABR9RPI3_9ACTN</name>
<evidence type="ECO:0000256" key="1">
    <source>
        <dbReference type="ARBA" id="ARBA00000798"/>
    </source>
</evidence>
<evidence type="ECO:0000256" key="4">
    <source>
        <dbReference type="ARBA" id="ARBA00022801"/>
    </source>
</evidence>
<keyword evidence="5" id="KW-0442">Lipid degradation</keyword>
<keyword evidence="7" id="KW-0732">Signal</keyword>
<comment type="catalytic activity">
    <reaction evidence="1">
        <text>a 1,2-diacyl-sn-glycero-3-phosphocholine + H2O = a 1,2-diacyl-sn-glycero-3-phosphate + choline + H(+)</text>
        <dbReference type="Rhea" id="RHEA:14445"/>
        <dbReference type="ChEBI" id="CHEBI:15354"/>
        <dbReference type="ChEBI" id="CHEBI:15377"/>
        <dbReference type="ChEBI" id="CHEBI:15378"/>
        <dbReference type="ChEBI" id="CHEBI:57643"/>
        <dbReference type="ChEBI" id="CHEBI:58608"/>
        <dbReference type="EC" id="3.1.4.4"/>
    </reaction>
</comment>
<reference evidence="9 10" key="1">
    <citation type="submission" date="2020-10" db="EMBL/GenBank/DDBJ databases">
        <title>Nocardioides sp. isolated from sludge.</title>
        <authorList>
            <person name="Zhang X."/>
        </authorList>
    </citation>
    <scope>NUCLEOTIDE SEQUENCE [LARGE SCALE GENOMIC DNA]</scope>
    <source>
        <strain evidence="9 10">Y6</strain>
    </source>
</reference>
<protein>
    <recommendedName>
        <fullName evidence="3">phospholipase D</fullName>
        <ecNumber evidence="3">3.1.4.4</ecNumber>
    </recommendedName>
</protein>
<evidence type="ECO:0000256" key="2">
    <source>
        <dbReference type="ARBA" id="ARBA00008664"/>
    </source>
</evidence>
<evidence type="ECO:0000256" key="6">
    <source>
        <dbReference type="ARBA" id="ARBA00023098"/>
    </source>
</evidence>
<keyword evidence="6" id="KW-0443">Lipid metabolism</keyword>
<evidence type="ECO:0000313" key="9">
    <source>
        <dbReference type="EMBL" id="MBE7323479.1"/>
    </source>
</evidence>
<dbReference type="InterPro" id="IPR025202">
    <property type="entry name" value="PLD-like_dom"/>
</dbReference>
<dbReference type="Pfam" id="PF13091">
    <property type="entry name" value="PLDc_2"/>
    <property type="match status" value="1"/>
</dbReference>
<evidence type="ECO:0000313" key="10">
    <source>
        <dbReference type="Proteomes" id="UP000756387"/>
    </source>
</evidence>
<proteinExistence type="inferred from homology"/>
<accession>A0ABR9RPI3</accession>
<sequence>MLARTVCVRVVAVLMVAAVLSVPHERVTPEAAAANRSFTPARGVTFNNPMGDGATKRRIVTKLMKSIHHSPRGSEIDIFSWNFLTSQGTRALLKAQRRGVRVRVIMDDANLENIDNRPFRQLRKGLKAGNKGRAKARRSWARVCVGTCRSKGGAAHSKYYLFSKVGKARWVYIQGSANFTNAAAHNQWNDIYTHRGNKKIYRWALRSFNQAAKDKPIRPPYQRKKFGKVELIMFPATGRKTKDPVMGLLNGVKCTGATNTASRRTVIRLAPDVMRQARGLRLGKKLRSLWEQGCDVKIGYTVMGIDVGRMLRAPGGRGPVPVKHLAIDSDYDGQFDKYFHLKAMTIVGNVRGKRNNHVVLNGSANWSGLAKVSDENLGIYWQKRLTLRYEEHLNYWYDNFDRHAAAARSANSRFNTLGVSPERDQRLVFGSGRNAVYEDGEPVSTDGTDPFALVEH</sequence>
<dbReference type="InterPro" id="IPR051406">
    <property type="entry name" value="PLD_domain"/>
</dbReference>
<evidence type="ECO:0000256" key="3">
    <source>
        <dbReference type="ARBA" id="ARBA00012027"/>
    </source>
</evidence>
<comment type="caution">
    <text evidence="9">The sequence shown here is derived from an EMBL/GenBank/DDBJ whole genome shotgun (WGS) entry which is preliminary data.</text>
</comment>
<evidence type="ECO:0000256" key="5">
    <source>
        <dbReference type="ARBA" id="ARBA00022963"/>
    </source>
</evidence>
<dbReference type="EC" id="3.1.4.4" evidence="3"/>